<sequence>MIEIKRLSECSLNDGVKAWNDGFKGYYFDATTTVENFINRLVAESLSPTLSVVAYRDGQPIGIVLNGIRTINGKKIAWNGGTGIATSYRRHGIGKALIEKSIEVYKEEGVEIATLEAISTNTKAISLYEKLGYKIVDQLEYLEIKENSHTNFDVAHNAYTLSFIPTQSIANIPFYNSMNPWQTQWQSAKESEAITVIDNKRVVGYAYYRKVFDKNGVHEKTVLFQCTSDPDREDSNDIIKFMLNHIFGNEKTTKVIPNLPVSNSRLTYQILIELGFQAIAKQVFMIRQL</sequence>
<dbReference type="GO" id="GO:0016747">
    <property type="term" value="F:acyltransferase activity, transferring groups other than amino-acyl groups"/>
    <property type="evidence" value="ECO:0007669"/>
    <property type="project" value="InterPro"/>
</dbReference>
<accession>A0AAW5E2E4</accession>
<evidence type="ECO:0000256" key="1">
    <source>
        <dbReference type="ARBA" id="ARBA00022679"/>
    </source>
</evidence>
<feature type="domain" description="N-acetyltransferase" evidence="3">
    <location>
        <begin position="2"/>
        <end position="159"/>
    </location>
</feature>
<proteinExistence type="predicted"/>
<name>A0AAW5E2E4_9BACI</name>
<dbReference type="RefSeq" id="WP_240252393.1">
    <property type="nucleotide sequence ID" value="NZ_JAKTTI010000002.1"/>
</dbReference>
<evidence type="ECO:0000259" key="3">
    <source>
        <dbReference type="PROSITE" id="PS51186"/>
    </source>
</evidence>
<keyword evidence="1" id="KW-0808">Transferase</keyword>
<protein>
    <submittedName>
        <fullName evidence="4">GNAT family N-acetyltransferase</fullName>
    </submittedName>
</protein>
<dbReference type="CDD" id="cd04301">
    <property type="entry name" value="NAT_SF"/>
    <property type="match status" value="1"/>
</dbReference>
<dbReference type="AlphaFoldDB" id="A0AAW5E2E4"/>
<reference evidence="4" key="1">
    <citation type="submission" date="2022-02" db="EMBL/GenBank/DDBJ databases">
        <title>Fredinandcohnia quinoae sp. nov. isolated from Chenopodium quinoa seeds.</title>
        <authorList>
            <person name="Saati-Santamaria Z."/>
            <person name="Flores-Felix J.D."/>
            <person name="Igual J.M."/>
            <person name="Velazquez E."/>
            <person name="Garcia-Fraile P."/>
            <person name="Martinez-Molina E."/>
        </authorList>
    </citation>
    <scope>NUCLEOTIDE SEQUENCE</scope>
    <source>
        <strain evidence="4">SECRCQ15</strain>
    </source>
</reference>
<dbReference type="EMBL" id="JAKTTI010000002">
    <property type="protein sequence ID" value="MCH1624141.1"/>
    <property type="molecule type" value="Genomic_DNA"/>
</dbReference>
<dbReference type="SUPFAM" id="SSF55729">
    <property type="entry name" value="Acyl-CoA N-acyltransferases (Nat)"/>
    <property type="match status" value="1"/>
</dbReference>
<evidence type="ECO:0000313" key="4">
    <source>
        <dbReference type="EMBL" id="MCH1624141.1"/>
    </source>
</evidence>
<gene>
    <name evidence="4" type="ORF">MJG50_02275</name>
</gene>
<dbReference type="Pfam" id="PF00583">
    <property type="entry name" value="Acetyltransf_1"/>
    <property type="match status" value="1"/>
</dbReference>
<dbReference type="Gene3D" id="3.40.630.30">
    <property type="match status" value="1"/>
</dbReference>
<dbReference type="Proteomes" id="UP001431131">
    <property type="component" value="Unassembled WGS sequence"/>
</dbReference>
<dbReference type="InterPro" id="IPR050680">
    <property type="entry name" value="YpeA/RimI_acetyltransf"/>
</dbReference>
<dbReference type="PANTHER" id="PTHR43420">
    <property type="entry name" value="ACETYLTRANSFERASE"/>
    <property type="match status" value="1"/>
</dbReference>
<keyword evidence="2" id="KW-0012">Acyltransferase</keyword>
<comment type="caution">
    <text evidence="4">The sequence shown here is derived from an EMBL/GenBank/DDBJ whole genome shotgun (WGS) entry which is preliminary data.</text>
</comment>
<dbReference type="PROSITE" id="PS51186">
    <property type="entry name" value="GNAT"/>
    <property type="match status" value="1"/>
</dbReference>
<evidence type="ECO:0000313" key="5">
    <source>
        <dbReference type="Proteomes" id="UP001431131"/>
    </source>
</evidence>
<evidence type="ECO:0000256" key="2">
    <source>
        <dbReference type="ARBA" id="ARBA00023315"/>
    </source>
</evidence>
<keyword evidence="5" id="KW-1185">Reference proteome</keyword>
<dbReference type="InterPro" id="IPR016181">
    <property type="entry name" value="Acyl_CoA_acyltransferase"/>
</dbReference>
<dbReference type="InterPro" id="IPR000182">
    <property type="entry name" value="GNAT_dom"/>
</dbReference>
<organism evidence="4 5">
    <name type="scientific">Fredinandcohnia quinoae</name>
    <dbReference type="NCBI Taxonomy" id="2918902"/>
    <lineage>
        <taxon>Bacteria</taxon>
        <taxon>Bacillati</taxon>
        <taxon>Bacillota</taxon>
        <taxon>Bacilli</taxon>
        <taxon>Bacillales</taxon>
        <taxon>Bacillaceae</taxon>
        <taxon>Fredinandcohnia</taxon>
    </lineage>
</organism>